<sequence>MAERDEDDFVTVASYSEVGEAALAQSVLDGAGVDSFLSGEEANILLPMSGARLQVKVSDVETARELLNTVPTVTDADGVDSGSSRVGASLADNGDDL</sequence>
<dbReference type="InterPro" id="IPR011322">
    <property type="entry name" value="N-reg_PII-like_a/b"/>
</dbReference>
<evidence type="ECO:0008006" key="4">
    <source>
        <dbReference type="Google" id="ProtNLM"/>
    </source>
</evidence>
<dbReference type="Proteomes" id="UP000182409">
    <property type="component" value="Unassembled WGS sequence"/>
</dbReference>
<feature type="region of interest" description="Disordered" evidence="1">
    <location>
        <begin position="73"/>
        <end position="97"/>
    </location>
</feature>
<reference evidence="2 3" key="1">
    <citation type="submission" date="2016-10" db="EMBL/GenBank/DDBJ databases">
        <authorList>
            <person name="de Groot N.N."/>
        </authorList>
    </citation>
    <scope>NUCLEOTIDE SEQUENCE [LARGE SCALE GENOMIC DNA]</scope>
    <source>
        <strain evidence="2 3">AB35.6</strain>
    </source>
</reference>
<dbReference type="OrthoDB" id="122419at2"/>
<dbReference type="RefSeq" id="WP_074654503.1">
    <property type="nucleotide sequence ID" value="NZ_FNSD01000001.1"/>
</dbReference>
<evidence type="ECO:0000313" key="3">
    <source>
        <dbReference type="Proteomes" id="UP000182409"/>
    </source>
</evidence>
<accession>A0A1H4PVK6</accession>
<name>A0A1H4PVK6_9BACT</name>
<protein>
    <recommendedName>
        <fullName evidence="4">DUF2007 domain-containing protein</fullName>
    </recommendedName>
</protein>
<evidence type="ECO:0000313" key="2">
    <source>
        <dbReference type="EMBL" id="SEC11248.1"/>
    </source>
</evidence>
<evidence type="ECO:0000256" key="1">
    <source>
        <dbReference type="SAM" id="MobiDB-lite"/>
    </source>
</evidence>
<dbReference type="AlphaFoldDB" id="A0A1H4PVK6"/>
<organism evidence="2 3">
    <name type="scientific">Terriglobus roseus</name>
    <dbReference type="NCBI Taxonomy" id="392734"/>
    <lineage>
        <taxon>Bacteria</taxon>
        <taxon>Pseudomonadati</taxon>
        <taxon>Acidobacteriota</taxon>
        <taxon>Terriglobia</taxon>
        <taxon>Terriglobales</taxon>
        <taxon>Acidobacteriaceae</taxon>
        <taxon>Terriglobus</taxon>
    </lineage>
</organism>
<dbReference type="EMBL" id="FNSD01000001">
    <property type="protein sequence ID" value="SEC11248.1"/>
    <property type="molecule type" value="Genomic_DNA"/>
</dbReference>
<gene>
    <name evidence="2" type="ORF">SAMN05443244_2684</name>
</gene>
<dbReference type="Gene3D" id="3.30.70.790">
    <property type="entry name" value="UreE, C-terminal domain"/>
    <property type="match status" value="1"/>
</dbReference>
<proteinExistence type="predicted"/>
<dbReference type="SUPFAM" id="SSF54913">
    <property type="entry name" value="GlnB-like"/>
    <property type="match status" value="1"/>
</dbReference>